<keyword evidence="1" id="KW-0812">Transmembrane</keyword>
<proteinExistence type="predicted"/>
<dbReference type="STRING" id="1817813.A2008_01910"/>
<dbReference type="InterPro" id="IPR053135">
    <property type="entry name" value="AKR2_Oxidoreductase"/>
</dbReference>
<evidence type="ECO:0000313" key="4">
    <source>
        <dbReference type="Proteomes" id="UP000178735"/>
    </source>
</evidence>
<protein>
    <recommendedName>
        <fullName evidence="2">NADP-dependent oxidoreductase domain-containing protein</fullName>
    </recommendedName>
</protein>
<evidence type="ECO:0000259" key="2">
    <source>
        <dbReference type="Pfam" id="PF00248"/>
    </source>
</evidence>
<name>A0A1F7X0A6_9BACT</name>
<dbReference type="PROSITE" id="PS51318">
    <property type="entry name" value="TAT"/>
    <property type="match status" value="1"/>
</dbReference>
<dbReference type="InterPro" id="IPR023210">
    <property type="entry name" value="NADP_OxRdtase_dom"/>
</dbReference>
<evidence type="ECO:0000313" key="3">
    <source>
        <dbReference type="EMBL" id="OGM08534.1"/>
    </source>
</evidence>
<dbReference type="AlphaFoldDB" id="A0A1F7X0A6"/>
<feature type="transmembrane region" description="Helical" evidence="1">
    <location>
        <begin position="12"/>
        <end position="32"/>
    </location>
</feature>
<dbReference type="Pfam" id="PF00248">
    <property type="entry name" value="Aldo_ket_red"/>
    <property type="match status" value="1"/>
</dbReference>
<evidence type="ECO:0000256" key="1">
    <source>
        <dbReference type="SAM" id="Phobius"/>
    </source>
</evidence>
<dbReference type="SUPFAM" id="SSF51430">
    <property type="entry name" value="NAD(P)-linked oxidoreductase"/>
    <property type="match status" value="1"/>
</dbReference>
<gene>
    <name evidence="3" type="ORF">A2008_01910</name>
</gene>
<dbReference type="PANTHER" id="PTHR43312:SF1">
    <property type="entry name" value="NADP-DEPENDENT OXIDOREDUCTASE DOMAIN-CONTAINING PROTEIN"/>
    <property type="match status" value="1"/>
</dbReference>
<accession>A0A1F7X0A6</accession>
<sequence length="335" mass="36783">MSKMTRREFIKLMGGIIGGMALSPLAGLPLFAGGETIPRKTLGKTGASVSIIGLGGFNISLQDFTDSTAADFVRFAIDNGINFLDNSREYNDGLAERRMGLGLRSGYREKAFLMTKNCDHSRSAKGSIKSLEDSLRALRTDVIDLYMFHEINYADDIGAVYMGGALDALLKAREQGKIRFIGFSGHKSPEFHLEMINCGFDWDAVMLPLGIMDYHNNSFTRNVLPVLLRKNIGAIGFKSMGGFMSGVPEKTGISYKDCLRYSLSQHASTVVVGMNNMTHLRENIAACTSFVPMTKAEQDALISKSAKFAGDPRMEIYKNTPDYDSVLGKKLHGIK</sequence>
<dbReference type="InterPro" id="IPR006311">
    <property type="entry name" value="TAT_signal"/>
</dbReference>
<dbReference type="Gene3D" id="3.20.20.100">
    <property type="entry name" value="NADP-dependent oxidoreductase domain"/>
    <property type="match status" value="1"/>
</dbReference>
<comment type="caution">
    <text evidence="3">The sequence shown here is derived from an EMBL/GenBank/DDBJ whole genome shotgun (WGS) entry which is preliminary data.</text>
</comment>
<dbReference type="InterPro" id="IPR036812">
    <property type="entry name" value="NAD(P)_OxRdtase_dom_sf"/>
</dbReference>
<dbReference type="EMBL" id="MGFH01000010">
    <property type="protein sequence ID" value="OGM08534.1"/>
    <property type="molecule type" value="Genomic_DNA"/>
</dbReference>
<dbReference type="PANTHER" id="PTHR43312">
    <property type="entry name" value="D-THREO-ALDOSE 1-DEHYDROGENASE"/>
    <property type="match status" value="1"/>
</dbReference>
<reference evidence="3 4" key="1">
    <citation type="journal article" date="2016" name="Nat. Commun.">
        <title>Thousands of microbial genomes shed light on interconnected biogeochemical processes in an aquifer system.</title>
        <authorList>
            <person name="Anantharaman K."/>
            <person name="Brown C.T."/>
            <person name="Hug L.A."/>
            <person name="Sharon I."/>
            <person name="Castelle C.J."/>
            <person name="Probst A.J."/>
            <person name="Thomas B.C."/>
            <person name="Singh A."/>
            <person name="Wilkins M.J."/>
            <person name="Karaoz U."/>
            <person name="Brodie E.L."/>
            <person name="Williams K.H."/>
            <person name="Hubbard S.S."/>
            <person name="Banfield J.F."/>
        </authorList>
    </citation>
    <scope>NUCLEOTIDE SEQUENCE [LARGE SCALE GENOMIC DNA]</scope>
</reference>
<keyword evidence="1" id="KW-1133">Transmembrane helix</keyword>
<dbReference type="Proteomes" id="UP000178735">
    <property type="component" value="Unassembled WGS sequence"/>
</dbReference>
<feature type="domain" description="NADP-dependent oxidoreductase" evidence="2">
    <location>
        <begin position="52"/>
        <end position="245"/>
    </location>
</feature>
<keyword evidence="1" id="KW-0472">Membrane</keyword>
<organism evidence="3 4">
    <name type="scientific">Candidatus Wallbacteria bacterium GWC2_49_35</name>
    <dbReference type="NCBI Taxonomy" id="1817813"/>
    <lineage>
        <taxon>Bacteria</taxon>
        <taxon>Candidatus Walliibacteriota</taxon>
    </lineage>
</organism>
<dbReference type="CDD" id="cd19100">
    <property type="entry name" value="AKR_unchar"/>
    <property type="match status" value="1"/>
</dbReference>